<dbReference type="Pfam" id="PF00052">
    <property type="entry name" value="Laminin_B"/>
    <property type="match status" value="1"/>
</dbReference>
<dbReference type="Gene3D" id="2.10.25.10">
    <property type="entry name" value="Laminin"/>
    <property type="match status" value="6"/>
</dbReference>
<feature type="disulfide bond" evidence="12">
    <location>
        <begin position="329"/>
        <end position="338"/>
    </location>
</feature>
<dbReference type="PRINTS" id="PR00011">
    <property type="entry name" value="EGFLAMININ"/>
</dbReference>
<dbReference type="GO" id="GO:0007155">
    <property type="term" value="P:cell adhesion"/>
    <property type="evidence" value="ECO:0007669"/>
    <property type="project" value="UniProtKB-KW"/>
</dbReference>
<keyword evidence="10" id="KW-0325">Glycoprotein</keyword>
<keyword evidence="3" id="KW-0272">Extracellular matrix</keyword>
<evidence type="ECO:0000256" key="1">
    <source>
        <dbReference type="ARBA" id="ARBA00004302"/>
    </source>
</evidence>
<name>A0A6S7H963_PARCT</name>
<dbReference type="FunFam" id="2.10.25.10:FF:000224">
    <property type="entry name" value="Usherin"/>
    <property type="match status" value="1"/>
</dbReference>
<dbReference type="PROSITE" id="PS51117">
    <property type="entry name" value="LAMININ_NTER"/>
    <property type="match status" value="1"/>
</dbReference>
<keyword evidence="14" id="KW-1185">Reference proteome</keyword>
<dbReference type="Gene3D" id="2.60.120.260">
    <property type="entry name" value="Galactose-binding domain-like"/>
    <property type="match status" value="1"/>
</dbReference>
<protein>
    <submittedName>
        <fullName evidence="13">Uncharacterized protein</fullName>
    </submittedName>
</protein>
<dbReference type="Proteomes" id="UP001152795">
    <property type="component" value="Unassembled WGS sequence"/>
</dbReference>
<dbReference type="SUPFAM" id="SSF57196">
    <property type="entry name" value="EGF/Laminin"/>
    <property type="match status" value="6"/>
</dbReference>
<evidence type="ECO:0000256" key="5">
    <source>
        <dbReference type="ARBA" id="ARBA00022737"/>
    </source>
</evidence>
<evidence type="ECO:0000256" key="8">
    <source>
        <dbReference type="ARBA" id="ARBA00023054"/>
    </source>
</evidence>
<keyword evidence="7" id="KW-0130">Cell adhesion</keyword>
<dbReference type="InterPro" id="IPR008211">
    <property type="entry name" value="Laminin_N"/>
</dbReference>
<evidence type="ECO:0000256" key="10">
    <source>
        <dbReference type="ARBA" id="ARBA00023180"/>
    </source>
</evidence>
<dbReference type="InterPro" id="IPR050440">
    <property type="entry name" value="Laminin/Netrin_ECM"/>
</dbReference>
<keyword evidence="8" id="KW-0175">Coiled coil</keyword>
<comment type="caution">
    <text evidence="13">The sequence shown here is derived from an EMBL/GenBank/DDBJ whole genome shotgun (WGS) entry which is preliminary data.</text>
</comment>
<keyword evidence="11 12" id="KW-0424">Laminin EGF-like domain</keyword>
<dbReference type="PROSITE" id="PS01248">
    <property type="entry name" value="EGF_LAM_1"/>
    <property type="match status" value="3"/>
</dbReference>
<evidence type="ECO:0000256" key="9">
    <source>
        <dbReference type="ARBA" id="ARBA00023157"/>
    </source>
</evidence>
<feature type="disulfide bond" evidence="12">
    <location>
        <begin position="669"/>
        <end position="678"/>
    </location>
</feature>
<dbReference type="EMBL" id="CACRXK020004072">
    <property type="protein sequence ID" value="CAB4001384.1"/>
    <property type="molecule type" value="Genomic_DNA"/>
</dbReference>
<dbReference type="FunFam" id="2.10.25.10:FF:000082">
    <property type="entry name" value="Laminin subunit alpha 1"/>
    <property type="match status" value="1"/>
</dbReference>
<evidence type="ECO:0000313" key="14">
    <source>
        <dbReference type="Proteomes" id="UP001152795"/>
    </source>
</evidence>
<dbReference type="AlphaFoldDB" id="A0A6S7H963"/>
<dbReference type="PANTHER" id="PTHR10574:SF440">
    <property type="entry name" value="LAMININ EGF-LIKE DOMAIN-CONTAINING PROTEIN"/>
    <property type="match status" value="1"/>
</dbReference>
<feature type="disulfide bond" evidence="12">
    <location>
        <begin position="382"/>
        <end position="391"/>
    </location>
</feature>
<dbReference type="InterPro" id="IPR000034">
    <property type="entry name" value="Laminin_IV"/>
</dbReference>
<proteinExistence type="predicted"/>
<dbReference type="Pfam" id="PF00053">
    <property type="entry name" value="EGF_laminin"/>
    <property type="match status" value="6"/>
</dbReference>
<dbReference type="Pfam" id="PF00055">
    <property type="entry name" value="Laminin_N"/>
    <property type="match status" value="1"/>
</dbReference>
<dbReference type="CDD" id="cd00055">
    <property type="entry name" value="EGF_Lam"/>
    <property type="match status" value="7"/>
</dbReference>
<sequence>MQIDEESPFASQPTWWQSDTWWDAIQSGLSKIAEPLHVNITLTFGKSYHVSGKIRVTFYSERPQAMVIERSNDGGITWKVYQYFAEDCVSTYGISPSESPSTENPLEVTCSEEYNGQFPEKNGIVEFQAYTRYSPEDYMAPHIQSYMLATHVRLRLEYPGTDGLELINSEVTLNRYYYAISDVRIDGRCNCHGHAEYCDGVGMNQYCFCEHYTMGRDCEYCRPLYNNDPWKPANTTHANECQKCHCNEHASSCTYDANVGSGVCIDCNHNTTGVQCHECADGFYKDIGKSLDDPHVCIPCDCFSVGITDNGYCNKNTSRTDIILGQCNCKDNVFGRQCDECVPGYWGFRLPPGGHCQACSCNMLGTLNNSQTCDQQTGSCFCKPYIEGEKCNECKDGFYHFPTEQESDCLKCPCDVGGAYEICEKQTGQCNCRPNIEAQLCTQPKPGFFIPLFDYLLFEAEFQDENDDIHYEMDRELDHHTGQGFALMARDTTIHFTNVQVKITWRYYLVIRYADNPQYSNTAFNLTLKSNDGLSITIASSENRLQVDARTVLTQEAFSLTANQLYNITVSSKSSTSGAVNGLLVDSLVLKPELTPTRIHDEVDTVATLLRCFTNATYLTSTGAIDSSCSDVVFSFSAEMYDGALACDCDPKGSRESSQCSPIGGHCDCYAGVGGRRCSYCLPKYHGFGQGNCKVCECDSAGSESSVCDITSGVCQCKINTEGDMCSRCKAGTFNLDARNQQGCQSCFGYGHGTQCISARGFVAANITTFFTGSTLGAWLATPNSAGAMATAGADGLLIRGNLTLMAPPSYLGLQLNSYKQKLLITISTSVDLSAEGISLVLSGRSYNAELQSDVPVSDNHSVIIFTLDESHLVSDNNDLTEFQFQSLLSNISSLELKVQSEIVIREIALQSAVHDVTSDVHDQISFVENMTCFENYTGFSCEACAQGRNFSSFRVN</sequence>
<feature type="disulfide bond" evidence="12">
    <location>
        <begin position="696"/>
        <end position="708"/>
    </location>
</feature>
<keyword evidence="6" id="KW-0084">Basement membrane</keyword>
<evidence type="ECO:0000256" key="3">
    <source>
        <dbReference type="ARBA" id="ARBA00022530"/>
    </source>
</evidence>
<dbReference type="PROSITE" id="PS50027">
    <property type="entry name" value="EGF_LAM_2"/>
    <property type="match status" value="4"/>
</dbReference>
<comment type="subcellular location">
    <subcellularLocation>
        <location evidence="1">Secreted</location>
        <location evidence="1">Extracellular space</location>
        <location evidence="1">Extracellular matrix</location>
        <location evidence="1">Basement membrane</location>
    </subcellularLocation>
</comment>
<comment type="caution">
    <text evidence="12">Lacks conserved residue(s) required for the propagation of feature annotation.</text>
</comment>
<feature type="disulfide bond" evidence="12">
    <location>
        <begin position="698"/>
        <end position="715"/>
    </location>
</feature>
<evidence type="ECO:0000256" key="7">
    <source>
        <dbReference type="ARBA" id="ARBA00022889"/>
    </source>
</evidence>
<dbReference type="FunFam" id="2.10.25.10:FF:000188">
    <property type="entry name" value="Laminin subunit gamma 2"/>
    <property type="match status" value="1"/>
</dbReference>
<evidence type="ECO:0000313" key="13">
    <source>
        <dbReference type="EMBL" id="CAB4001384.1"/>
    </source>
</evidence>
<keyword evidence="4" id="KW-0732">Signal</keyword>
<keyword evidence="2" id="KW-0964">Secreted</keyword>
<evidence type="ECO:0000256" key="4">
    <source>
        <dbReference type="ARBA" id="ARBA00022729"/>
    </source>
</evidence>
<evidence type="ECO:0000256" key="2">
    <source>
        <dbReference type="ARBA" id="ARBA00022525"/>
    </source>
</evidence>
<dbReference type="SMART" id="SM00180">
    <property type="entry name" value="EGF_Lam"/>
    <property type="match status" value="7"/>
</dbReference>
<reference evidence="13" key="1">
    <citation type="submission" date="2020-04" db="EMBL/GenBank/DDBJ databases">
        <authorList>
            <person name="Alioto T."/>
            <person name="Alioto T."/>
            <person name="Gomez Garrido J."/>
        </authorList>
    </citation>
    <scope>NUCLEOTIDE SEQUENCE</scope>
    <source>
        <strain evidence="13">A484AB</strain>
    </source>
</reference>
<evidence type="ECO:0000256" key="12">
    <source>
        <dbReference type="PROSITE-ProRule" id="PRU00460"/>
    </source>
</evidence>
<keyword evidence="5" id="KW-0677">Repeat</keyword>
<dbReference type="InterPro" id="IPR002049">
    <property type="entry name" value="LE_dom"/>
</dbReference>
<dbReference type="GO" id="GO:0009887">
    <property type="term" value="P:animal organ morphogenesis"/>
    <property type="evidence" value="ECO:0007669"/>
    <property type="project" value="TreeGrafter"/>
</dbReference>
<accession>A0A6S7H963</accession>
<organism evidence="13 14">
    <name type="scientific">Paramuricea clavata</name>
    <name type="common">Red gorgonian</name>
    <name type="synonym">Violescent sea-whip</name>
    <dbReference type="NCBI Taxonomy" id="317549"/>
    <lineage>
        <taxon>Eukaryota</taxon>
        <taxon>Metazoa</taxon>
        <taxon>Cnidaria</taxon>
        <taxon>Anthozoa</taxon>
        <taxon>Octocorallia</taxon>
        <taxon>Malacalcyonacea</taxon>
        <taxon>Plexauridae</taxon>
        <taxon>Paramuricea</taxon>
    </lineage>
</organism>
<feature type="disulfide bond" evidence="12">
    <location>
        <begin position="717"/>
        <end position="726"/>
    </location>
</feature>
<dbReference type="PANTHER" id="PTHR10574">
    <property type="entry name" value="NETRIN/LAMININ-RELATED"/>
    <property type="match status" value="1"/>
</dbReference>
<dbReference type="InterPro" id="IPR013015">
    <property type="entry name" value="Laminin_IV_B"/>
</dbReference>
<dbReference type="OrthoDB" id="5985440at2759"/>
<dbReference type="InterPro" id="IPR056863">
    <property type="entry name" value="LMN_ATRN_NET-like_EGF"/>
</dbReference>
<dbReference type="GO" id="GO:0005604">
    <property type="term" value="C:basement membrane"/>
    <property type="evidence" value="ECO:0007669"/>
    <property type="project" value="UniProtKB-SubCell"/>
</dbReference>
<evidence type="ECO:0000256" key="6">
    <source>
        <dbReference type="ARBA" id="ARBA00022869"/>
    </source>
</evidence>
<dbReference type="SMART" id="SM00136">
    <property type="entry name" value="LamNT"/>
    <property type="match status" value="1"/>
</dbReference>
<dbReference type="PROSITE" id="PS51116">
    <property type="entry name" value="LAMININ_IVB"/>
    <property type="match status" value="1"/>
</dbReference>
<keyword evidence="9 12" id="KW-1015">Disulfide bond</keyword>
<dbReference type="Pfam" id="PF24973">
    <property type="entry name" value="EGF_LMN_ATRN"/>
    <property type="match status" value="1"/>
</dbReference>
<dbReference type="GO" id="GO:0009888">
    <property type="term" value="P:tissue development"/>
    <property type="evidence" value="ECO:0007669"/>
    <property type="project" value="TreeGrafter"/>
</dbReference>
<evidence type="ECO:0000256" key="11">
    <source>
        <dbReference type="ARBA" id="ARBA00023292"/>
    </source>
</evidence>
<gene>
    <name evidence="13" type="ORF">PACLA_8A066278</name>
</gene>